<feature type="domain" description="Terminase large subunit-like ATPase" evidence="1">
    <location>
        <begin position="88"/>
        <end position="262"/>
    </location>
</feature>
<name>A0A6M0T1L2_CLOBO</name>
<dbReference type="EMBL" id="SGJP01000020">
    <property type="protein sequence ID" value="NFA60830.1"/>
    <property type="molecule type" value="Genomic_DNA"/>
</dbReference>
<proteinExistence type="predicted"/>
<evidence type="ECO:0000313" key="4">
    <source>
        <dbReference type="Proteomes" id="UP000473089"/>
    </source>
</evidence>
<evidence type="ECO:0000259" key="2">
    <source>
        <dbReference type="Pfam" id="PF20441"/>
    </source>
</evidence>
<dbReference type="PANTHER" id="PTHR41287">
    <property type="match status" value="1"/>
</dbReference>
<dbReference type="Pfam" id="PF03354">
    <property type="entry name" value="TerL_ATPase"/>
    <property type="match status" value="1"/>
</dbReference>
<dbReference type="InterPro" id="IPR046462">
    <property type="entry name" value="TerL_nuclease"/>
</dbReference>
<evidence type="ECO:0000259" key="1">
    <source>
        <dbReference type="Pfam" id="PF03354"/>
    </source>
</evidence>
<organism evidence="3 4">
    <name type="scientific">Clostridium botulinum</name>
    <dbReference type="NCBI Taxonomy" id="1491"/>
    <lineage>
        <taxon>Bacteria</taxon>
        <taxon>Bacillati</taxon>
        <taxon>Bacillota</taxon>
        <taxon>Clostridia</taxon>
        <taxon>Eubacteriales</taxon>
        <taxon>Clostridiaceae</taxon>
        <taxon>Clostridium</taxon>
    </lineage>
</organism>
<dbReference type="InterPro" id="IPR005021">
    <property type="entry name" value="Terminase_largesu-like"/>
</dbReference>
<evidence type="ECO:0000313" key="3">
    <source>
        <dbReference type="EMBL" id="NFA60830.1"/>
    </source>
</evidence>
<dbReference type="Pfam" id="PF20441">
    <property type="entry name" value="TerL_nuclease"/>
    <property type="match status" value="1"/>
</dbReference>
<accession>A0A6M0T1L2</accession>
<dbReference type="PANTHER" id="PTHR41287:SF1">
    <property type="entry name" value="PROTEIN YMFN"/>
    <property type="match status" value="1"/>
</dbReference>
<dbReference type="Proteomes" id="UP000473089">
    <property type="component" value="Unassembled WGS sequence"/>
</dbReference>
<dbReference type="AlphaFoldDB" id="A0A6M0T1L2"/>
<reference evidence="3 4" key="1">
    <citation type="submission" date="2019-02" db="EMBL/GenBank/DDBJ databases">
        <title>Genome sequencing of Clostridium botulinum clinical isolates.</title>
        <authorList>
            <person name="Brunt J."/>
            <person name="Van Vliet A.H.M."/>
            <person name="Stringer S.C."/>
            <person name="Grant K.A."/>
            <person name="Carter A.C."/>
            <person name="Peck M.W."/>
        </authorList>
    </citation>
    <scope>NUCLEOTIDE SEQUENCE [LARGE SCALE GENOMIC DNA]</scope>
    <source>
        <strain evidence="3 4">R1125/03</strain>
    </source>
</reference>
<feature type="domain" description="Terminase large subunit-like endonuclease" evidence="2">
    <location>
        <begin position="272"/>
        <end position="569"/>
    </location>
</feature>
<dbReference type="InterPro" id="IPR046461">
    <property type="entry name" value="TerL_ATPase"/>
</dbReference>
<gene>
    <name evidence="3" type="ORF">EXM42_10645</name>
</gene>
<sequence length="585" mass="68540">MTIKEELIRYCNNCLKDVFVSKFETYISCEKHKWACQRFLNDIEKLENYKDYIYYWDEEEAQKIVKWFTYLRHSKGELAGQPIILTIWQKFFICQIYGWRRNDNKRRRFKKSFIECARKQAKSQMESGIALYELACGSTRNDEIYEICCAGIKRKQSKVVFEEAKLMLKGSPLSTKFKCTRDYIMHIKTGSTMIALSKEDGTKNDGGNMALFILDEYHQHTTDDFYTMASYGQATKEPLLMIITTAGVDLNSPCYTQEYKYCSEILNPNIDVENNTYFIDILELDKKDDIHNKTNWWKANPLRMTYKAGQEKIQEEYEIAKQIPEKMPSFMTKCLDIWVQAKENSYMDMAKWKACEIKKIPYDLNNRVCFIGGDMSSKIDLTSLAFIIPIMDNGIKKYVIFSHSFIPSREKLMERTLKDKVPYDAWERIKDEYGKSKYITITNTPIVDQNVVIKYAIDFCKRYNWEIDTWCFDPANATKIMLDISDMGYDVTELFQSHNKLNESTVALREEIYMGNVIYLPNPVLNFAMSNAVIKSNNGLIKIDKDATKKKIDPVDALICGFKMAWLHEEKTNLNELIKKGEWTL</sequence>
<dbReference type="InterPro" id="IPR027417">
    <property type="entry name" value="P-loop_NTPase"/>
</dbReference>
<comment type="caution">
    <text evidence="3">The sequence shown here is derived from an EMBL/GenBank/DDBJ whole genome shotgun (WGS) entry which is preliminary data.</text>
</comment>
<dbReference type="Gene3D" id="3.40.50.300">
    <property type="entry name" value="P-loop containing nucleotide triphosphate hydrolases"/>
    <property type="match status" value="1"/>
</dbReference>
<protein>
    <submittedName>
        <fullName evidence="3">Terminase large subunit</fullName>
    </submittedName>
</protein>
<dbReference type="GO" id="GO:0004519">
    <property type="term" value="F:endonuclease activity"/>
    <property type="evidence" value="ECO:0007669"/>
    <property type="project" value="InterPro"/>
</dbReference>